<dbReference type="EMBL" id="JAMRDG010000001">
    <property type="protein sequence ID" value="KAJ3706589.1"/>
    <property type="molecule type" value="Genomic_DNA"/>
</dbReference>
<sequence>MQRAGQNRMLSFAQNALATDGTYGGAKQWYYDPGSSSTGGRLPSKSYCRSHDKEHRVAQRSLTKVRKEWMKVKEEMGYAKLCGEHLSEVLVETDKKIAAMLAELDQTDKYMQDLIAQNEEQEY</sequence>
<dbReference type="AlphaFoldDB" id="A0AAD5ZZ77"/>
<evidence type="ECO:0000313" key="3">
    <source>
        <dbReference type="Proteomes" id="UP001210211"/>
    </source>
</evidence>
<name>A0AAD5ZZ77_9POAL</name>
<dbReference type="Proteomes" id="UP001210211">
    <property type="component" value="Unassembled WGS sequence"/>
</dbReference>
<comment type="caution">
    <text evidence="2">The sequence shown here is derived from an EMBL/GenBank/DDBJ whole genome shotgun (WGS) entry which is preliminary data.</text>
</comment>
<protein>
    <submittedName>
        <fullName evidence="2">Uncharacterized protein</fullName>
    </submittedName>
</protein>
<reference evidence="2 3" key="1">
    <citation type="journal article" date="2022" name="Cell">
        <title>Repeat-based holocentromeres influence genome architecture and karyotype evolution.</title>
        <authorList>
            <person name="Hofstatter P.G."/>
            <person name="Thangavel G."/>
            <person name="Lux T."/>
            <person name="Neumann P."/>
            <person name="Vondrak T."/>
            <person name="Novak P."/>
            <person name="Zhang M."/>
            <person name="Costa L."/>
            <person name="Castellani M."/>
            <person name="Scott A."/>
            <person name="Toegelov H."/>
            <person name="Fuchs J."/>
            <person name="Mata-Sucre Y."/>
            <person name="Dias Y."/>
            <person name="Vanzela A.L.L."/>
            <person name="Huettel B."/>
            <person name="Almeida C.C.S."/>
            <person name="Simkova H."/>
            <person name="Souza G."/>
            <person name="Pedrosa-Harand A."/>
            <person name="Macas J."/>
            <person name="Mayer K.F.X."/>
            <person name="Houben A."/>
            <person name="Marques A."/>
        </authorList>
    </citation>
    <scope>NUCLEOTIDE SEQUENCE [LARGE SCALE GENOMIC DNA]</scope>
    <source>
        <strain evidence="2">RhyTen1mFocal</strain>
    </source>
</reference>
<keyword evidence="3" id="KW-1185">Reference proteome</keyword>
<gene>
    <name evidence="2" type="ORF">LUZ61_010294</name>
</gene>
<evidence type="ECO:0000313" key="2">
    <source>
        <dbReference type="EMBL" id="KAJ3706589.1"/>
    </source>
</evidence>
<evidence type="ECO:0000256" key="1">
    <source>
        <dbReference type="SAM" id="MobiDB-lite"/>
    </source>
</evidence>
<feature type="region of interest" description="Disordered" evidence="1">
    <location>
        <begin position="34"/>
        <end position="53"/>
    </location>
</feature>
<proteinExistence type="predicted"/>
<accession>A0AAD5ZZ77</accession>
<organism evidence="2 3">
    <name type="scientific">Rhynchospora tenuis</name>
    <dbReference type="NCBI Taxonomy" id="198213"/>
    <lineage>
        <taxon>Eukaryota</taxon>
        <taxon>Viridiplantae</taxon>
        <taxon>Streptophyta</taxon>
        <taxon>Embryophyta</taxon>
        <taxon>Tracheophyta</taxon>
        <taxon>Spermatophyta</taxon>
        <taxon>Magnoliopsida</taxon>
        <taxon>Liliopsida</taxon>
        <taxon>Poales</taxon>
        <taxon>Cyperaceae</taxon>
        <taxon>Cyperoideae</taxon>
        <taxon>Rhynchosporeae</taxon>
        <taxon>Rhynchospora</taxon>
    </lineage>
</organism>